<dbReference type="InParanoid" id="A0A165ET03"/>
<dbReference type="EMBL" id="KV423994">
    <property type="protein sequence ID" value="KZT55468.1"/>
    <property type="molecule type" value="Genomic_DNA"/>
</dbReference>
<evidence type="ECO:0000313" key="1">
    <source>
        <dbReference type="EMBL" id="KZT55468.1"/>
    </source>
</evidence>
<sequence>MWLLMLLSPARWRPGWWRSISRPTRVPEERAFTPPDHAHVVSIRSNNASVTLLLLCVGGARYSITPGMNVVSRELLHVMS</sequence>
<evidence type="ECO:0000313" key="2">
    <source>
        <dbReference type="Proteomes" id="UP000076842"/>
    </source>
</evidence>
<proteinExistence type="predicted"/>
<organism evidence="1 2">
    <name type="scientific">Calocera cornea HHB12733</name>
    <dbReference type="NCBI Taxonomy" id="1353952"/>
    <lineage>
        <taxon>Eukaryota</taxon>
        <taxon>Fungi</taxon>
        <taxon>Dikarya</taxon>
        <taxon>Basidiomycota</taxon>
        <taxon>Agaricomycotina</taxon>
        <taxon>Dacrymycetes</taxon>
        <taxon>Dacrymycetales</taxon>
        <taxon>Dacrymycetaceae</taxon>
        <taxon>Calocera</taxon>
    </lineage>
</organism>
<name>A0A165ET03_9BASI</name>
<accession>A0A165ET03</accession>
<keyword evidence="2" id="KW-1185">Reference proteome</keyword>
<protein>
    <submittedName>
        <fullName evidence="1">Uncharacterized protein</fullName>
    </submittedName>
</protein>
<dbReference type="Proteomes" id="UP000076842">
    <property type="component" value="Unassembled WGS sequence"/>
</dbReference>
<reference evidence="1 2" key="1">
    <citation type="journal article" date="2016" name="Mol. Biol. Evol.">
        <title>Comparative Genomics of Early-Diverging Mushroom-Forming Fungi Provides Insights into the Origins of Lignocellulose Decay Capabilities.</title>
        <authorList>
            <person name="Nagy L.G."/>
            <person name="Riley R."/>
            <person name="Tritt A."/>
            <person name="Adam C."/>
            <person name="Daum C."/>
            <person name="Floudas D."/>
            <person name="Sun H."/>
            <person name="Yadav J.S."/>
            <person name="Pangilinan J."/>
            <person name="Larsson K.H."/>
            <person name="Matsuura K."/>
            <person name="Barry K."/>
            <person name="Labutti K."/>
            <person name="Kuo R."/>
            <person name="Ohm R.A."/>
            <person name="Bhattacharya S.S."/>
            <person name="Shirouzu T."/>
            <person name="Yoshinaga Y."/>
            <person name="Martin F.M."/>
            <person name="Grigoriev I.V."/>
            <person name="Hibbett D.S."/>
        </authorList>
    </citation>
    <scope>NUCLEOTIDE SEQUENCE [LARGE SCALE GENOMIC DNA]</scope>
    <source>
        <strain evidence="1 2">HHB12733</strain>
    </source>
</reference>
<gene>
    <name evidence="1" type="ORF">CALCODRAFT_352227</name>
</gene>
<dbReference type="AlphaFoldDB" id="A0A165ET03"/>